<dbReference type="Proteomes" id="UP000308600">
    <property type="component" value="Unassembled WGS sequence"/>
</dbReference>
<dbReference type="EMBL" id="ML208334">
    <property type="protein sequence ID" value="TFK69231.1"/>
    <property type="molecule type" value="Genomic_DNA"/>
</dbReference>
<organism evidence="1 2">
    <name type="scientific">Pluteus cervinus</name>
    <dbReference type="NCBI Taxonomy" id="181527"/>
    <lineage>
        <taxon>Eukaryota</taxon>
        <taxon>Fungi</taxon>
        <taxon>Dikarya</taxon>
        <taxon>Basidiomycota</taxon>
        <taxon>Agaricomycotina</taxon>
        <taxon>Agaricomycetes</taxon>
        <taxon>Agaricomycetidae</taxon>
        <taxon>Agaricales</taxon>
        <taxon>Pluteineae</taxon>
        <taxon>Pluteaceae</taxon>
        <taxon>Pluteus</taxon>
    </lineage>
</organism>
<proteinExistence type="predicted"/>
<evidence type="ECO:0000313" key="2">
    <source>
        <dbReference type="Proteomes" id="UP000308600"/>
    </source>
</evidence>
<sequence>MPERLSRFALHSRLTTTLLHRLRLPYASNNGWCICKPLSDNFSTTTTSVTLKKSTDPDEVFLSYFTAVFTTVLAGSSDPSSLALYRRIWFNPIKTPKRLISASTHMVRPSSLSSISVDVLSKPIGACTCSTPSAHVCSADCGDSGGGFTSGWSAKGCCHLR</sequence>
<gene>
    <name evidence="1" type="ORF">BDN72DRAFT_840709</name>
</gene>
<protein>
    <submittedName>
        <fullName evidence="1">Uncharacterized protein</fullName>
    </submittedName>
</protein>
<accession>A0ACD3AU16</accession>
<reference evidence="1 2" key="1">
    <citation type="journal article" date="2019" name="Nat. Ecol. Evol.">
        <title>Megaphylogeny resolves global patterns of mushroom evolution.</title>
        <authorList>
            <person name="Varga T."/>
            <person name="Krizsan K."/>
            <person name="Foldi C."/>
            <person name="Dima B."/>
            <person name="Sanchez-Garcia M."/>
            <person name="Sanchez-Ramirez S."/>
            <person name="Szollosi G.J."/>
            <person name="Szarkandi J.G."/>
            <person name="Papp V."/>
            <person name="Albert L."/>
            <person name="Andreopoulos W."/>
            <person name="Angelini C."/>
            <person name="Antonin V."/>
            <person name="Barry K.W."/>
            <person name="Bougher N.L."/>
            <person name="Buchanan P."/>
            <person name="Buyck B."/>
            <person name="Bense V."/>
            <person name="Catcheside P."/>
            <person name="Chovatia M."/>
            <person name="Cooper J."/>
            <person name="Damon W."/>
            <person name="Desjardin D."/>
            <person name="Finy P."/>
            <person name="Geml J."/>
            <person name="Haridas S."/>
            <person name="Hughes K."/>
            <person name="Justo A."/>
            <person name="Karasinski D."/>
            <person name="Kautmanova I."/>
            <person name="Kiss B."/>
            <person name="Kocsube S."/>
            <person name="Kotiranta H."/>
            <person name="LaButti K.M."/>
            <person name="Lechner B.E."/>
            <person name="Liimatainen K."/>
            <person name="Lipzen A."/>
            <person name="Lukacs Z."/>
            <person name="Mihaltcheva S."/>
            <person name="Morgado L.N."/>
            <person name="Niskanen T."/>
            <person name="Noordeloos M.E."/>
            <person name="Ohm R.A."/>
            <person name="Ortiz-Santana B."/>
            <person name="Ovrebo C."/>
            <person name="Racz N."/>
            <person name="Riley R."/>
            <person name="Savchenko A."/>
            <person name="Shiryaev A."/>
            <person name="Soop K."/>
            <person name="Spirin V."/>
            <person name="Szebenyi C."/>
            <person name="Tomsovsky M."/>
            <person name="Tulloss R.E."/>
            <person name="Uehling J."/>
            <person name="Grigoriev I.V."/>
            <person name="Vagvolgyi C."/>
            <person name="Papp T."/>
            <person name="Martin F.M."/>
            <person name="Miettinen O."/>
            <person name="Hibbett D.S."/>
            <person name="Nagy L.G."/>
        </authorList>
    </citation>
    <scope>NUCLEOTIDE SEQUENCE [LARGE SCALE GENOMIC DNA]</scope>
    <source>
        <strain evidence="1 2">NL-1719</strain>
    </source>
</reference>
<evidence type="ECO:0000313" key="1">
    <source>
        <dbReference type="EMBL" id="TFK69231.1"/>
    </source>
</evidence>
<keyword evidence="2" id="KW-1185">Reference proteome</keyword>
<name>A0ACD3AU16_9AGAR</name>